<organism evidence="2">
    <name type="scientific">Scolopendra viridis</name>
    <name type="common">Giant centipede</name>
    <dbReference type="NCBI Taxonomy" id="118503"/>
    <lineage>
        <taxon>Eukaryota</taxon>
        <taxon>Metazoa</taxon>
        <taxon>Ecdysozoa</taxon>
        <taxon>Arthropoda</taxon>
        <taxon>Myriapoda</taxon>
        <taxon>Chilopoda</taxon>
        <taxon>Pleurostigmophora</taxon>
        <taxon>Scolopendromorpha</taxon>
        <taxon>Scolopendridae</taxon>
        <taxon>Scolopendra</taxon>
    </lineage>
</organism>
<protein>
    <submittedName>
        <fullName evidence="2">Protein FAM185A</fullName>
    </submittedName>
</protein>
<dbReference type="EMBL" id="GGNE01000319">
    <property type="protein sequence ID" value="MIC88860.1"/>
    <property type="molecule type" value="Transcribed_RNA"/>
</dbReference>
<evidence type="ECO:0000313" key="2">
    <source>
        <dbReference type="EMBL" id="MIC88860.1"/>
    </source>
</evidence>
<evidence type="ECO:0000259" key="1">
    <source>
        <dbReference type="Pfam" id="PF13349"/>
    </source>
</evidence>
<sequence>MFIKPSLLCCFSKNFKNFLVPVMLFRNKSDSSTFHQITVFSSEEKLSPTGSVNLHLPFNVQIQPVNVEDFPQMDKTFFKLVASCGHEMDEKALKQMFSWEIESTPFSVLIKSKLTDEGLNFCRGTSNPFMFMMNIPLYCNLQVETEKMGNVSVSELESKKLSVSTDKGGIHCKRLKCAEMNLKSNSGDVLCTGVLQGNINIKTKNKGSVTGMRFQGNEIDVATEDGSIDVSAIYADRSCFQSNTGNMNLENYHGNGAVSIKQGNLFVSGLDGSLKVEMEKGSANIQVSRFHSLHIMNKQGDVKVNVPETLQASLELEGKELQIEKRLRTQGAIKRKKDQKHLSGFLGAGKGPLMMLFAPNGEISLNIQDWLSSLQLGGVIPEFSHKRDTYEPQPLGK</sequence>
<dbReference type="Pfam" id="PF13349">
    <property type="entry name" value="DUF4097"/>
    <property type="match status" value="1"/>
</dbReference>
<proteinExistence type="predicted"/>
<accession>A0A4D5R9K3</accession>
<name>A0A4D5R9K3_SCOVI</name>
<reference evidence="2" key="1">
    <citation type="journal article" date="2018" name="Toxicon">
        <title>Venom-gland transcriptomics and venom proteomics of the giant Florida blue centipede, Scolopendra viridis.</title>
        <authorList>
            <person name="Ward M.J."/>
            <person name="Rokyta D.R."/>
        </authorList>
    </citation>
    <scope>NUCLEOTIDE SEQUENCE</scope>
    <source>
        <tissue evidence="2">Venom gland</tissue>
    </source>
</reference>
<dbReference type="AlphaFoldDB" id="A0A4D5R9K3"/>
<dbReference type="Gene3D" id="2.160.20.120">
    <property type="match status" value="1"/>
</dbReference>
<dbReference type="InterPro" id="IPR025164">
    <property type="entry name" value="Toastrack_DUF4097"/>
</dbReference>
<dbReference type="PANTHER" id="PTHR34094:SF1">
    <property type="entry name" value="PROTEIN FAM185A"/>
    <property type="match status" value="1"/>
</dbReference>
<feature type="domain" description="DUF4097" evidence="1">
    <location>
        <begin position="198"/>
        <end position="317"/>
    </location>
</feature>
<dbReference type="PANTHER" id="PTHR34094">
    <property type="match status" value="1"/>
</dbReference>